<dbReference type="InterPro" id="IPR050189">
    <property type="entry name" value="MFS_Efflux_Transporters"/>
</dbReference>
<dbReference type="AlphaFoldDB" id="A0A369CET7"/>
<evidence type="ECO:0000313" key="9">
    <source>
        <dbReference type="Proteomes" id="UP000252707"/>
    </source>
</evidence>
<keyword evidence="9" id="KW-1185">Reference proteome</keyword>
<feature type="transmembrane region" description="Helical" evidence="6">
    <location>
        <begin position="329"/>
        <end position="350"/>
    </location>
</feature>
<feature type="transmembrane region" description="Helical" evidence="6">
    <location>
        <begin position="356"/>
        <end position="376"/>
    </location>
</feature>
<feature type="transmembrane region" description="Helical" evidence="6">
    <location>
        <begin position="302"/>
        <end position="322"/>
    </location>
</feature>
<organism evidence="8 9">
    <name type="scientific">Thioalbus denitrificans</name>
    <dbReference type="NCBI Taxonomy" id="547122"/>
    <lineage>
        <taxon>Bacteria</taxon>
        <taxon>Pseudomonadati</taxon>
        <taxon>Pseudomonadota</taxon>
        <taxon>Gammaproteobacteria</taxon>
        <taxon>Chromatiales</taxon>
        <taxon>Ectothiorhodospiraceae</taxon>
        <taxon>Thioalbus</taxon>
    </lineage>
</organism>
<evidence type="ECO:0000256" key="6">
    <source>
        <dbReference type="SAM" id="Phobius"/>
    </source>
</evidence>
<reference evidence="8 9" key="1">
    <citation type="submission" date="2018-07" db="EMBL/GenBank/DDBJ databases">
        <title>Genomic Encyclopedia of Type Strains, Phase IV (KMG-IV): sequencing the most valuable type-strain genomes for metagenomic binning, comparative biology and taxonomic classification.</title>
        <authorList>
            <person name="Goeker M."/>
        </authorList>
    </citation>
    <scope>NUCLEOTIDE SEQUENCE [LARGE SCALE GENOMIC DNA]</scope>
    <source>
        <strain evidence="8 9">DSM 26407</strain>
    </source>
</reference>
<dbReference type="EMBL" id="QPJY01000003">
    <property type="protein sequence ID" value="RCX31196.1"/>
    <property type="molecule type" value="Genomic_DNA"/>
</dbReference>
<dbReference type="Proteomes" id="UP000252707">
    <property type="component" value="Unassembled WGS sequence"/>
</dbReference>
<accession>A0A369CET7</accession>
<dbReference type="InterPro" id="IPR011701">
    <property type="entry name" value="MFS"/>
</dbReference>
<keyword evidence="4 6" id="KW-1133">Transmembrane helix</keyword>
<evidence type="ECO:0000256" key="3">
    <source>
        <dbReference type="ARBA" id="ARBA00022692"/>
    </source>
</evidence>
<protein>
    <submittedName>
        <fullName evidence="8">Putative MFS family arabinose efflux permease</fullName>
    </submittedName>
</protein>
<evidence type="ECO:0000256" key="1">
    <source>
        <dbReference type="ARBA" id="ARBA00004651"/>
    </source>
</evidence>
<evidence type="ECO:0000256" key="5">
    <source>
        <dbReference type="ARBA" id="ARBA00023136"/>
    </source>
</evidence>
<name>A0A369CET7_9GAMM</name>
<dbReference type="PANTHER" id="PTHR43124">
    <property type="entry name" value="PURINE EFFLUX PUMP PBUE"/>
    <property type="match status" value="1"/>
</dbReference>
<dbReference type="GO" id="GO:0022857">
    <property type="term" value="F:transmembrane transporter activity"/>
    <property type="evidence" value="ECO:0007669"/>
    <property type="project" value="InterPro"/>
</dbReference>
<dbReference type="Pfam" id="PF07690">
    <property type="entry name" value="MFS_1"/>
    <property type="match status" value="1"/>
</dbReference>
<dbReference type="GO" id="GO:0005886">
    <property type="term" value="C:plasma membrane"/>
    <property type="evidence" value="ECO:0007669"/>
    <property type="project" value="UniProtKB-SubCell"/>
</dbReference>
<comment type="caution">
    <text evidence="8">The sequence shown here is derived from an EMBL/GenBank/DDBJ whole genome shotgun (WGS) entry which is preliminary data.</text>
</comment>
<evidence type="ECO:0000313" key="8">
    <source>
        <dbReference type="EMBL" id="RCX31196.1"/>
    </source>
</evidence>
<feature type="transmembrane region" description="Helical" evidence="6">
    <location>
        <begin position="272"/>
        <end position="290"/>
    </location>
</feature>
<keyword evidence="5 6" id="KW-0472">Membrane</keyword>
<keyword evidence="2" id="KW-1003">Cell membrane</keyword>
<comment type="subcellular location">
    <subcellularLocation>
        <location evidence="1">Cell membrane</location>
        <topology evidence="1">Multi-pass membrane protein</topology>
    </subcellularLocation>
</comment>
<dbReference type="PROSITE" id="PS50850">
    <property type="entry name" value="MFS"/>
    <property type="match status" value="1"/>
</dbReference>
<feature type="transmembrane region" description="Helical" evidence="6">
    <location>
        <begin position="127"/>
        <end position="149"/>
    </location>
</feature>
<keyword evidence="3 6" id="KW-0812">Transmembrane</keyword>
<dbReference type="CDD" id="cd17324">
    <property type="entry name" value="MFS_NepI_like"/>
    <property type="match status" value="1"/>
</dbReference>
<feature type="transmembrane region" description="Helical" evidence="6">
    <location>
        <begin position="155"/>
        <end position="173"/>
    </location>
</feature>
<evidence type="ECO:0000259" key="7">
    <source>
        <dbReference type="PROSITE" id="PS50850"/>
    </source>
</evidence>
<evidence type="ECO:0000256" key="4">
    <source>
        <dbReference type="ARBA" id="ARBA00022989"/>
    </source>
</evidence>
<dbReference type="RefSeq" id="WP_170142102.1">
    <property type="nucleotide sequence ID" value="NZ_QPJY01000003.1"/>
</dbReference>
<feature type="transmembrane region" description="Helical" evidence="6">
    <location>
        <begin position="214"/>
        <end position="233"/>
    </location>
</feature>
<gene>
    <name evidence="8" type="ORF">DFQ59_103160</name>
</gene>
<sequence length="389" mass="39896">MNPLPLFALCAFLVGLDALVVVPLAPAMAGDLGLLPVHAGWLVTAYSLAYALGAPLFGPLSDRHGRVPILQAGLVLFTLATAALAFAPDAVSALLLRGFAGLGAAAITPTLFALLGDSVPPERRGRATGVVYGAMISATVLGVPVGSLVADMARWPWTFAGVAVAGLTALFLVGRRAGRLEPAVPAADASGHFTDTVTVTLSDRRVRWALLTTLLWYAALYGMFANVGVLYSLRFGLDTTRIGLVILVAGSASVVGNLLGGRLADQFNPWPILGLAALCAGGAVLLLAHLDERLLQAALGHTVWAFLVGLGSAPLMALVTGLRSTERATVLALNSTAMYLGMSLASGLAARLLGEGGFPLVGTLSAAIYFGVSVLARRLAPSAVESRAA</sequence>
<dbReference type="InterPro" id="IPR036259">
    <property type="entry name" value="MFS_trans_sf"/>
</dbReference>
<dbReference type="PANTHER" id="PTHR43124:SF3">
    <property type="entry name" value="CHLORAMPHENICOL EFFLUX PUMP RV0191"/>
    <property type="match status" value="1"/>
</dbReference>
<dbReference type="SUPFAM" id="SSF103473">
    <property type="entry name" value="MFS general substrate transporter"/>
    <property type="match status" value="1"/>
</dbReference>
<feature type="transmembrane region" description="Helical" evidence="6">
    <location>
        <begin position="69"/>
        <end position="88"/>
    </location>
</feature>
<evidence type="ECO:0000256" key="2">
    <source>
        <dbReference type="ARBA" id="ARBA00022475"/>
    </source>
</evidence>
<feature type="transmembrane region" description="Helical" evidence="6">
    <location>
        <begin position="239"/>
        <end position="260"/>
    </location>
</feature>
<feature type="transmembrane region" description="Helical" evidence="6">
    <location>
        <begin position="39"/>
        <end position="57"/>
    </location>
</feature>
<feature type="domain" description="Major facilitator superfamily (MFS) profile" evidence="7">
    <location>
        <begin position="3"/>
        <end position="380"/>
    </location>
</feature>
<feature type="transmembrane region" description="Helical" evidence="6">
    <location>
        <begin position="94"/>
        <end position="115"/>
    </location>
</feature>
<proteinExistence type="predicted"/>
<dbReference type="InterPro" id="IPR020846">
    <property type="entry name" value="MFS_dom"/>
</dbReference>
<dbReference type="Gene3D" id="1.20.1250.20">
    <property type="entry name" value="MFS general substrate transporter like domains"/>
    <property type="match status" value="1"/>
</dbReference>